<dbReference type="EMBL" id="LR031573">
    <property type="protein sequence ID" value="VDC89570.1"/>
    <property type="molecule type" value="Genomic_DNA"/>
</dbReference>
<evidence type="ECO:0000256" key="1">
    <source>
        <dbReference type="SAM" id="MobiDB-lite"/>
    </source>
</evidence>
<evidence type="ECO:0000313" key="2">
    <source>
        <dbReference type="EMBL" id="CAG7894017.1"/>
    </source>
</evidence>
<dbReference type="Gramene" id="A02p29690.2_BraZ1">
    <property type="protein sequence ID" value="A02p29690.2_BraZ1.CDS.1"/>
    <property type="gene ID" value="A02g29690.2_BraZ1"/>
</dbReference>
<organism evidence="3">
    <name type="scientific">Brassica campestris</name>
    <name type="common">Field mustard</name>
    <dbReference type="NCBI Taxonomy" id="3711"/>
    <lineage>
        <taxon>Eukaryota</taxon>
        <taxon>Viridiplantae</taxon>
        <taxon>Streptophyta</taxon>
        <taxon>Embryophyta</taxon>
        <taxon>Tracheophyta</taxon>
        <taxon>Spermatophyta</taxon>
        <taxon>Magnoliopsida</taxon>
        <taxon>eudicotyledons</taxon>
        <taxon>Gunneridae</taxon>
        <taxon>Pentapetalae</taxon>
        <taxon>rosids</taxon>
        <taxon>malvids</taxon>
        <taxon>Brassicales</taxon>
        <taxon>Brassicaceae</taxon>
        <taxon>Brassiceae</taxon>
        <taxon>Brassica</taxon>
    </lineage>
</organism>
<proteinExistence type="predicted"/>
<feature type="compositionally biased region" description="Pro residues" evidence="1">
    <location>
        <begin position="49"/>
        <end position="67"/>
    </location>
</feature>
<dbReference type="AlphaFoldDB" id="A0A3P6AV96"/>
<gene>
    <name evidence="3" type="ORF">BRAA02T07387Z</name>
    <name evidence="2" type="ORF">BRAPAZ1V2_A02P29690.2</name>
</gene>
<evidence type="ECO:0000313" key="3">
    <source>
        <dbReference type="EMBL" id="VDC89570.1"/>
    </source>
</evidence>
<dbReference type="EMBL" id="LS974618">
    <property type="protein sequence ID" value="CAG7894017.1"/>
    <property type="molecule type" value="Genomic_DNA"/>
</dbReference>
<name>A0A3P6AV96_BRACM</name>
<protein>
    <submittedName>
        <fullName evidence="2">Uncharacterized protein</fullName>
    </submittedName>
</protein>
<sequence length="97" mass="9857">MSSSTDPLSAASEPPWPPDLCFASRVSSFPPASNLASAMFLHPEVSPSPQSPSRPSSPLPLASPFPPAASSEPPTANLGPSTSPSSALWVSKLKSSA</sequence>
<feature type="non-terminal residue" evidence="3">
    <location>
        <position position="97"/>
    </location>
</feature>
<reference evidence="3" key="1">
    <citation type="submission" date="2018-11" db="EMBL/GenBank/DDBJ databases">
        <authorList>
            <consortium name="Genoscope - CEA"/>
            <person name="William W."/>
        </authorList>
    </citation>
    <scope>NUCLEOTIDE SEQUENCE</scope>
</reference>
<feature type="region of interest" description="Disordered" evidence="1">
    <location>
        <begin position="43"/>
        <end position="97"/>
    </location>
</feature>
<accession>A0A3P6AV96</accession>
<dbReference type="Proteomes" id="UP000694005">
    <property type="component" value="Chromosome A02"/>
</dbReference>
<feature type="compositionally biased region" description="Polar residues" evidence="1">
    <location>
        <begin position="78"/>
        <end position="97"/>
    </location>
</feature>